<dbReference type="OrthoDB" id="9940252at2"/>
<organism evidence="1 2">
    <name type="scientific">Nonomuraea phyllanthi</name>
    <dbReference type="NCBI Taxonomy" id="2219224"/>
    <lineage>
        <taxon>Bacteria</taxon>
        <taxon>Bacillati</taxon>
        <taxon>Actinomycetota</taxon>
        <taxon>Actinomycetes</taxon>
        <taxon>Streptosporangiales</taxon>
        <taxon>Streptosporangiaceae</taxon>
        <taxon>Nonomuraea</taxon>
    </lineage>
</organism>
<accession>A0A5P9YXS6</accession>
<dbReference type="RefSeq" id="WP_139630881.1">
    <property type="nucleotide sequence ID" value="NZ_CP045572.1"/>
</dbReference>
<accession>A0A5C4WRE4</accession>
<evidence type="ECO:0000313" key="1">
    <source>
        <dbReference type="EMBL" id="KAB8195442.1"/>
    </source>
</evidence>
<reference evidence="1 2" key="1">
    <citation type="submission" date="2019-10" db="EMBL/GenBank/DDBJ databases">
        <title>Nonomuraea sp. nov., isolated from Phyllanthus amarus.</title>
        <authorList>
            <person name="Klykleung N."/>
            <person name="Tanasupawat S."/>
        </authorList>
    </citation>
    <scope>NUCLEOTIDE SEQUENCE [LARGE SCALE GENOMIC DNA]</scope>
    <source>
        <strain evidence="1 2">PA1-10</strain>
    </source>
</reference>
<dbReference type="EMBL" id="VDLX02000004">
    <property type="protein sequence ID" value="KAB8195442.1"/>
    <property type="molecule type" value="Genomic_DNA"/>
</dbReference>
<evidence type="ECO:0000313" key="2">
    <source>
        <dbReference type="Proteomes" id="UP000312512"/>
    </source>
</evidence>
<name>A0A5C4WRE4_9ACTN</name>
<protein>
    <submittedName>
        <fullName evidence="1">Uncharacterized protein</fullName>
    </submittedName>
</protein>
<dbReference type="Proteomes" id="UP000312512">
    <property type="component" value="Unassembled WGS sequence"/>
</dbReference>
<comment type="caution">
    <text evidence="1">The sequence shown here is derived from an EMBL/GenBank/DDBJ whole genome shotgun (WGS) entry which is preliminary data.</text>
</comment>
<keyword evidence="2" id="KW-1185">Reference proteome</keyword>
<sequence length="71" mass="7050">MNRLFAVLAVASAAAALPIVTSGPAAAEDAPTVTILTCTIRGGAVLPTASSPTNLRCLGGKFHGYAVRGVI</sequence>
<proteinExistence type="predicted"/>
<dbReference type="AlphaFoldDB" id="A0A5C4WRE4"/>
<gene>
    <name evidence="1" type="ORF">FH608_013980</name>
</gene>